<evidence type="ECO:0000256" key="10">
    <source>
        <dbReference type="ARBA" id="ARBA00074193"/>
    </source>
</evidence>
<accession>A0AAD7Z8X3</accession>
<evidence type="ECO:0000256" key="4">
    <source>
        <dbReference type="ARBA" id="ARBA00022679"/>
    </source>
</evidence>
<feature type="region of interest" description="Disordered" evidence="14">
    <location>
        <begin position="565"/>
        <end position="625"/>
    </location>
</feature>
<dbReference type="Pfam" id="PF07714">
    <property type="entry name" value="PK_Tyr_Ser-Thr"/>
    <property type="match status" value="1"/>
</dbReference>
<feature type="domain" description="Protein kinase" evidence="15">
    <location>
        <begin position="1"/>
        <end position="143"/>
    </location>
</feature>
<dbReference type="GO" id="GO:0006950">
    <property type="term" value="P:response to stress"/>
    <property type="evidence" value="ECO:0007669"/>
    <property type="project" value="UniProtKB-ARBA"/>
</dbReference>
<dbReference type="PROSITE" id="PS50011">
    <property type="entry name" value="PROTEIN_KINASE_DOM"/>
    <property type="match status" value="1"/>
</dbReference>
<evidence type="ECO:0000256" key="9">
    <source>
        <dbReference type="ARBA" id="ARBA00048329"/>
    </source>
</evidence>
<keyword evidence="4" id="KW-0808">Transferase</keyword>
<feature type="coiled-coil region" evidence="13">
    <location>
        <begin position="189"/>
        <end position="216"/>
    </location>
</feature>
<evidence type="ECO:0000256" key="2">
    <source>
        <dbReference type="ARBA" id="ARBA00012406"/>
    </source>
</evidence>
<evidence type="ECO:0000256" key="12">
    <source>
        <dbReference type="ARBA" id="ARBA00080806"/>
    </source>
</evidence>
<evidence type="ECO:0000256" key="6">
    <source>
        <dbReference type="ARBA" id="ARBA00022777"/>
    </source>
</evidence>
<dbReference type="PANTHER" id="PTHR44329:SF304">
    <property type="entry name" value="MITOGEN-ACTIVATED PROTEIN KINASE KINASE KINASE 13-LIKE ISOFORM X1"/>
    <property type="match status" value="1"/>
</dbReference>
<keyword evidence="13" id="KW-0175">Coiled coil</keyword>
<dbReference type="GO" id="GO:0005737">
    <property type="term" value="C:cytoplasm"/>
    <property type="evidence" value="ECO:0007669"/>
    <property type="project" value="TreeGrafter"/>
</dbReference>
<feature type="region of interest" description="Disordered" evidence="14">
    <location>
        <begin position="422"/>
        <end position="450"/>
    </location>
</feature>
<comment type="catalytic activity">
    <reaction evidence="9">
        <text>L-seryl-[protein] + ATP = O-phospho-L-seryl-[protein] + ADP + H(+)</text>
        <dbReference type="Rhea" id="RHEA:17989"/>
        <dbReference type="Rhea" id="RHEA-COMP:9863"/>
        <dbReference type="Rhea" id="RHEA-COMP:11604"/>
        <dbReference type="ChEBI" id="CHEBI:15378"/>
        <dbReference type="ChEBI" id="CHEBI:29999"/>
        <dbReference type="ChEBI" id="CHEBI:30616"/>
        <dbReference type="ChEBI" id="CHEBI:83421"/>
        <dbReference type="ChEBI" id="CHEBI:456216"/>
        <dbReference type="EC" id="2.7.11.25"/>
    </reaction>
</comment>
<dbReference type="EC" id="2.7.11.25" evidence="2"/>
<evidence type="ECO:0000256" key="7">
    <source>
        <dbReference type="ARBA" id="ARBA00022840"/>
    </source>
</evidence>
<dbReference type="InterPro" id="IPR001245">
    <property type="entry name" value="Ser-Thr/Tyr_kinase_cat_dom"/>
</dbReference>
<sequence length="625" mass="70575">MHYLHSHKIIHRDLKSPNVLIGRGEVVKISDFGTSREWNEISTKMTFAGTVAWMAPEIIRNEPCSEKVDIWSYGVVLWELLTCETPYKDVDSSAIMFGVGNYSLHLPIPSTCPDGFRLLVKQCWNAKPRNRPSFRHILLHLDIASVEVLNKSPEEYLKTQATWKQEIRMQMQQVQSNGTHLPKCEEDIIKKRNEELKHAQDIREHYERKLDRVNNMYMEMITRLLQVDQQKQELMVKTLQVEQREQLVHVKLRQKAQKQLSKRQSSSNQSTPTSPELQTSPESPQNWARGNPIMAALVLNGSSYPETLITAAGGAACEHQLKKRRCSKFHSSFKKSSPTNDKKTEMCKKQQQLVDGETQTEMMDVSETDASPNPHFAARQFNVTVSHSGSVKEVAEHDVIVKSPGTESLNGNSLLCNDVELRLKPDPSDDSEPNSNLRLSLRESDDEHLESLGRKVSEILNGNRMSASPAIIDSTANNGNPDDVISMLAGINCSDEELARRLVAAGRVSKLTLSSETLDSQDSSKDDNYEESWSEEEGDYPVESYMLHRGSFARRPVAPRCRSRRLKKLSSVKNEVVGSDEENTPDYSHPPSSQSSTLESNPDLPQIVQSMGSTGRKRPHCDMKE</sequence>
<dbReference type="InterPro" id="IPR051681">
    <property type="entry name" value="Ser/Thr_Kinases-Pseudokinases"/>
</dbReference>
<name>A0AAD7Z8X3_DIPPU</name>
<protein>
    <recommendedName>
        <fullName evidence="10">Mitogen-activated protein kinase kinase kinase dlk-1</fullName>
        <ecNumber evidence="2">2.7.11.25</ecNumber>
    </recommendedName>
    <alternativeName>
        <fullName evidence="12">DAP kinase-like kinase</fullName>
    </alternativeName>
    <alternativeName>
        <fullName evidence="11">Death-associated protein kinase-like kinase</fullName>
    </alternativeName>
</protein>
<gene>
    <name evidence="16" type="ORF">L9F63_007552</name>
</gene>
<comment type="caution">
    <text evidence="16">The sequence shown here is derived from an EMBL/GenBank/DDBJ whole genome shotgun (WGS) entry which is preliminary data.</text>
</comment>
<evidence type="ECO:0000259" key="15">
    <source>
        <dbReference type="PROSITE" id="PS50011"/>
    </source>
</evidence>
<evidence type="ECO:0000256" key="3">
    <source>
        <dbReference type="ARBA" id="ARBA00022527"/>
    </source>
</evidence>
<dbReference type="InterPro" id="IPR008271">
    <property type="entry name" value="Ser/Thr_kinase_AS"/>
</dbReference>
<dbReference type="InterPro" id="IPR011009">
    <property type="entry name" value="Kinase-like_dom_sf"/>
</dbReference>
<evidence type="ECO:0000256" key="8">
    <source>
        <dbReference type="ARBA" id="ARBA00047559"/>
    </source>
</evidence>
<dbReference type="EMBL" id="JASPKZ010009828">
    <property type="protein sequence ID" value="KAJ9575618.1"/>
    <property type="molecule type" value="Genomic_DNA"/>
</dbReference>
<dbReference type="Gene3D" id="1.10.510.10">
    <property type="entry name" value="Transferase(Phosphotransferase) domain 1"/>
    <property type="match status" value="1"/>
</dbReference>
<feature type="compositionally biased region" description="Acidic residues" evidence="14">
    <location>
        <begin position="528"/>
        <end position="538"/>
    </location>
</feature>
<dbReference type="GO" id="GO:0004709">
    <property type="term" value="F:MAP kinase kinase kinase activity"/>
    <property type="evidence" value="ECO:0007669"/>
    <property type="project" value="UniProtKB-EC"/>
</dbReference>
<dbReference type="PANTHER" id="PTHR44329">
    <property type="entry name" value="SERINE/THREONINE-PROTEIN KINASE TNNI3K-RELATED"/>
    <property type="match status" value="1"/>
</dbReference>
<dbReference type="SUPFAM" id="SSF56112">
    <property type="entry name" value="Protein kinase-like (PK-like)"/>
    <property type="match status" value="1"/>
</dbReference>
<keyword evidence="7" id="KW-0067">ATP-binding</keyword>
<feature type="region of interest" description="Disordered" evidence="14">
    <location>
        <begin position="254"/>
        <end position="288"/>
    </location>
</feature>
<evidence type="ECO:0000313" key="17">
    <source>
        <dbReference type="Proteomes" id="UP001233999"/>
    </source>
</evidence>
<evidence type="ECO:0000256" key="13">
    <source>
        <dbReference type="SAM" id="Coils"/>
    </source>
</evidence>
<dbReference type="AlphaFoldDB" id="A0AAD7Z8X3"/>
<dbReference type="PRINTS" id="PR00109">
    <property type="entry name" value="TYRKINASE"/>
</dbReference>
<organism evidence="16 17">
    <name type="scientific">Diploptera punctata</name>
    <name type="common">Pacific beetle cockroach</name>
    <dbReference type="NCBI Taxonomy" id="6984"/>
    <lineage>
        <taxon>Eukaryota</taxon>
        <taxon>Metazoa</taxon>
        <taxon>Ecdysozoa</taxon>
        <taxon>Arthropoda</taxon>
        <taxon>Hexapoda</taxon>
        <taxon>Insecta</taxon>
        <taxon>Pterygota</taxon>
        <taxon>Neoptera</taxon>
        <taxon>Polyneoptera</taxon>
        <taxon>Dictyoptera</taxon>
        <taxon>Blattodea</taxon>
        <taxon>Blaberoidea</taxon>
        <taxon>Blaberidae</taxon>
        <taxon>Diplopterinae</taxon>
        <taxon>Diploptera</taxon>
    </lineage>
</organism>
<reference evidence="16" key="2">
    <citation type="submission" date="2023-05" db="EMBL/GenBank/DDBJ databases">
        <authorList>
            <person name="Fouks B."/>
        </authorList>
    </citation>
    <scope>NUCLEOTIDE SEQUENCE</scope>
    <source>
        <strain evidence="16">Stay&amp;Tobe</strain>
        <tissue evidence="16">Testes</tissue>
    </source>
</reference>
<feature type="compositionally biased region" description="Polar residues" evidence="14">
    <location>
        <begin position="590"/>
        <end position="600"/>
    </location>
</feature>
<dbReference type="Proteomes" id="UP001233999">
    <property type="component" value="Unassembled WGS sequence"/>
</dbReference>
<dbReference type="GO" id="GO:0005524">
    <property type="term" value="F:ATP binding"/>
    <property type="evidence" value="ECO:0007669"/>
    <property type="project" value="UniProtKB-KW"/>
</dbReference>
<dbReference type="FunFam" id="1.10.510.10:FF:000087">
    <property type="entry name" value="Mitogen-activated protein kinase kinase kinase 12"/>
    <property type="match status" value="1"/>
</dbReference>
<feature type="compositionally biased region" description="Polar residues" evidence="14">
    <location>
        <begin position="276"/>
        <end position="288"/>
    </location>
</feature>
<comment type="similarity">
    <text evidence="1">Belongs to the protein kinase superfamily. STE Ser/Thr protein kinase family. MAP kinase kinase kinase subfamily.</text>
</comment>
<feature type="non-terminal residue" evidence="16">
    <location>
        <position position="625"/>
    </location>
</feature>
<evidence type="ECO:0000256" key="14">
    <source>
        <dbReference type="SAM" id="MobiDB-lite"/>
    </source>
</evidence>
<keyword evidence="3" id="KW-0723">Serine/threonine-protein kinase</keyword>
<evidence type="ECO:0000256" key="1">
    <source>
        <dbReference type="ARBA" id="ARBA00006529"/>
    </source>
</evidence>
<dbReference type="InterPro" id="IPR000719">
    <property type="entry name" value="Prot_kinase_dom"/>
</dbReference>
<keyword evidence="17" id="KW-1185">Reference proteome</keyword>
<reference evidence="16" key="1">
    <citation type="journal article" date="2023" name="IScience">
        <title>Live-bearing cockroach genome reveals convergent evolutionary mechanisms linked to viviparity in insects and beyond.</title>
        <authorList>
            <person name="Fouks B."/>
            <person name="Harrison M.C."/>
            <person name="Mikhailova A.A."/>
            <person name="Marchal E."/>
            <person name="English S."/>
            <person name="Carruthers M."/>
            <person name="Jennings E.C."/>
            <person name="Chiamaka E.L."/>
            <person name="Frigard R.A."/>
            <person name="Pippel M."/>
            <person name="Attardo G.M."/>
            <person name="Benoit J.B."/>
            <person name="Bornberg-Bauer E."/>
            <person name="Tobe S.S."/>
        </authorList>
    </citation>
    <scope>NUCLEOTIDE SEQUENCE</scope>
    <source>
        <strain evidence="16">Stay&amp;Tobe</strain>
    </source>
</reference>
<keyword evidence="5" id="KW-0547">Nucleotide-binding</keyword>
<evidence type="ECO:0000256" key="5">
    <source>
        <dbReference type="ARBA" id="ARBA00022741"/>
    </source>
</evidence>
<keyword evidence="6" id="KW-0418">Kinase</keyword>
<feature type="compositionally biased region" description="Basic and acidic residues" evidence="14">
    <location>
        <begin position="440"/>
        <end position="450"/>
    </location>
</feature>
<proteinExistence type="inferred from homology"/>
<evidence type="ECO:0000313" key="16">
    <source>
        <dbReference type="EMBL" id="KAJ9575618.1"/>
    </source>
</evidence>
<dbReference type="SMART" id="SM00220">
    <property type="entry name" value="S_TKc"/>
    <property type="match status" value="1"/>
</dbReference>
<comment type="catalytic activity">
    <reaction evidence="8">
        <text>L-threonyl-[protein] + ATP = O-phospho-L-threonyl-[protein] + ADP + H(+)</text>
        <dbReference type="Rhea" id="RHEA:46608"/>
        <dbReference type="Rhea" id="RHEA-COMP:11060"/>
        <dbReference type="Rhea" id="RHEA-COMP:11605"/>
        <dbReference type="ChEBI" id="CHEBI:15378"/>
        <dbReference type="ChEBI" id="CHEBI:30013"/>
        <dbReference type="ChEBI" id="CHEBI:30616"/>
        <dbReference type="ChEBI" id="CHEBI:61977"/>
        <dbReference type="ChEBI" id="CHEBI:456216"/>
        <dbReference type="EC" id="2.7.11.25"/>
    </reaction>
</comment>
<feature type="region of interest" description="Disordered" evidence="14">
    <location>
        <begin position="515"/>
        <end position="538"/>
    </location>
</feature>
<feature type="compositionally biased region" description="Low complexity" evidence="14">
    <location>
        <begin position="264"/>
        <end position="275"/>
    </location>
</feature>
<dbReference type="PROSITE" id="PS00108">
    <property type="entry name" value="PROTEIN_KINASE_ST"/>
    <property type="match status" value="1"/>
</dbReference>
<evidence type="ECO:0000256" key="11">
    <source>
        <dbReference type="ARBA" id="ARBA00077446"/>
    </source>
</evidence>